<evidence type="ECO:0000256" key="1">
    <source>
        <dbReference type="ARBA" id="ARBA00022438"/>
    </source>
</evidence>
<dbReference type="SUPFAM" id="SSF52025">
    <property type="entry name" value="PA domain"/>
    <property type="match status" value="1"/>
</dbReference>
<keyword evidence="3" id="KW-0479">Metal-binding</keyword>
<protein>
    <submittedName>
        <fullName evidence="9">M28 family peptidase</fullName>
    </submittedName>
</protein>
<evidence type="ECO:0000256" key="7">
    <source>
        <dbReference type="SAM" id="SignalP"/>
    </source>
</evidence>
<dbReference type="GO" id="GO:0006508">
    <property type="term" value="P:proteolysis"/>
    <property type="evidence" value="ECO:0007669"/>
    <property type="project" value="UniProtKB-KW"/>
</dbReference>
<feature type="domain" description="Peptidase M28" evidence="8">
    <location>
        <begin position="278"/>
        <end position="490"/>
    </location>
</feature>
<evidence type="ECO:0000313" key="10">
    <source>
        <dbReference type="Proteomes" id="UP000663918"/>
    </source>
</evidence>
<evidence type="ECO:0000256" key="5">
    <source>
        <dbReference type="ARBA" id="ARBA00022801"/>
    </source>
</evidence>
<dbReference type="AlphaFoldDB" id="A0A975GV16"/>
<evidence type="ECO:0000256" key="4">
    <source>
        <dbReference type="ARBA" id="ARBA00022729"/>
    </source>
</evidence>
<keyword evidence="6" id="KW-0862">Zinc</keyword>
<accession>A0A975GV16</accession>
<dbReference type="Gene3D" id="3.40.630.10">
    <property type="entry name" value="Zn peptidases"/>
    <property type="match status" value="1"/>
</dbReference>
<gene>
    <name evidence="9" type="ORF">IFJ75_12075</name>
</gene>
<name>A0A975GV16_9CAUL</name>
<dbReference type="InterPro" id="IPR007484">
    <property type="entry name" value="Peptidase_M28"/>
</dbReference>
<organism evidence="9 10">
    <name type="scientific">Brevundimonas goettingensis</name>
    <dbReference type="NCBI Taxonomy" id="2774190"/>
    <lineage>
        <taxon>Bacteria</taxon>
        <taxon>Pseudomonadati</taxon>
        <taxon>Pseudomonadota</taxon>
        <taxon>Alphaproteobacteria</taxon>
        <taxon>Caulobacterales</taxon>
        <taxon>Caulobacteraceae</taxon>
        <taxon>Brevundimonas</taxon>
    </lineage>
</organism>
<evidence type="ECO:0000256" key="3">
    <source>
        <dbReference type="ARBA" id="ARBA00022723"/>
    </source>
</evidence>
<keyword evidence="4 7" id="KW-0732">Signal</keyword>
<dbReference type="SUPFAM" id="SSF53187">
    <property type="entry name" value="Zn-dependent exopeptidases"/>
    <property type="match status" value="1"/>
</dbReference>
<dbReference type="KEGG" id="bgoe:IFJ75_12075"/>
<feature type="signal peptide" evidence="7">
    <location>
        <begin position="1"/>
        <end position="23"/>
    </location>
</feature>
<evidence type="ECO:0000313" key="9">
    <source>
        <dbReference type="EMBL" id="QTC90024.1"/>
    </source>
</evidence>
<dbReference type="InterPro" id="IPR045175">
    <property type="entry name" value="M28_fam"/>
</dbReference>
<dbReference type="RefSeq" id="WP_207868441.1">
    <property type="nucleotide sequence ID" value="NZ_CP062222.1"/>
</dbReference>
<reference evidence="9" key="1">
    <citation type="submission" date="2020-09" db="EMBL/GenBank/DDBJ databases">
        <title>Brevundimonas sp. LVF2 isolated from a puddle in Goettingen, Germany.</title>
        <authorList>
            <person name="Friedrich I."/>
            <person name="Klassen A."/>
            <person name="Hannes N."/>
            <person name="Schneider D."/>
            <person name="Hertel R."/>
            <person name="Daniel R."/>
        </authorList>
    </citation>
    <scope>NUCLEOTIDE SEQUENCE</scope>
    <source>
        <strain evidence="9">LVF2</strain>
    </source>
</reference>
<dbReference type="EMBL" id="CP062222">
    <property type="protein sequence ID" value="QTC90024.1"/>
    <property type="molecule type" value="Genomic_DNA"/>
</dbReference>
<dbReference type="Pfam" id="PF04389">
    <property type="entry name" value="Peptidase_M28"/>
    <property type="match status" value="1"/>
</dbReference>
<dbReference type="InterPro" id="IPR046450">
    <property type="entry name" value="PA_dom_sf"/>
</dbReference>
<dbReference type="PANTHER" id="PTHR12147:SF56">
    <property type="entry name" value="AMINOPEPTIDASE YDR415C-RELATED"/>
    <property type="match status" value="1"/>
</dbReference>
<feature type="chain" id="PRO_5037731660" evidence="7">
    <location>
        <begin position="24"/>
        <end position="530"/>
    </location>
</feature>
<dbReference type="PANTHER" id="PTHR12147">
    <property type="entry name" value="METALLOPEPTIDASE M28 FAMILY MEMBER"/>
    <property type="match status" value="1"/>
</dbReference>
<evidence type="ECO:0000259" key="8">
    <source>
        <dbReference type="Pfam" id="PF04389"/>
    </source>
</evidence>
<dbReference type="Proteomes" id="UP000663918">
    <property type="component" value="Chromosome"/>
</dbReference>
<evidence type="ECO:0000256" key="2">
    <source>
        <dbReference type="ARBA" id="ARBA00022670"/>
    </source>
</evidence>
<sequence>MLARLTCGVAASAMLLLALPAVAQDFSAQRLSDHIKYLSDDSLEGRFPGKVGEQMTLAYLQAQYEAMGLQPGGPDGQWLQPVDLLRLTPARPATVSWTGADGVVHPVEAGLMVRAGAADGHVKLDNLPIVFAGYGVVAPERNWDDYGTMDLTGKVVIVLNGQPETFGADPNFYGSSTHKVNEAIKRGAAGVITLYEMQGGRGMRGGTRPRMTITGAHETAFSGVMTLDAATALATASGEDIQAVLTAAKAGGAFKAQDIGLKLNVDTDEVAEVIHSHNLLAKIPGTTRPDEYLVYSAHWDHVGVAADPDANGDRIFNGAWDNASGTSGVLEMARAFKAGPPPERTVVFLHVTAEEQGLLGSEWYAAHPVYPLEKTAADINIDMLPFTPATKTIAIFGIGKSELEDDLERLAQRDGRHVVGDGEPEQGYYYRSDHFNFAAGGVPALMPWTGVDFVEGGEAVGRPYYQAQMAKYYHKLDDEWRADYDFTAALQNLKLLYQLGQEVADSTSWPQWKPTSEFAAIRRESDAARR</sequence>
<keyword evidence="10" id="KW-1185">Reference proteome</keyword>
<keyword evidence="5" id="KW-0378">Hydrolase</keyword>
<keyword evidence="2" id="KW-0645">Protease</keyword>
<dbReference type="GO" id="GO:0046872">
    <property type="term" value="F:metal ion binding"/>
    <property type="evidence" value="ECO:0007669"/>
    <property type="project" value="UniProtKB-KW"/>
</dbReference>
<dbReference type="GO" id="GO:0008235">
    <property type="term" value="F:metalloexopeptidase activity"/>
    <property type="evidence" value="ECO:0007669"/>
    <property type="project" value="InterPro"/>
</dbReference>
<dbReference type="Gene3D" id="3.50.30.30">
    <property type="match status" value="1"/>
</dbReference>
<dbReference type="GO" id="GO:0004177">
    <property type="term" value="F:aminopeptidase activity"/>
    <property type="evidence" value="ECO:0007669"/>
    <property type="project" value="UniProtKB-KW"/>
</dbReference>
<evidence type="ECO:0000256" key="6">
    <source>
        <dbReference type="ARBA" id="ARBA00022833"/>
    </source>
</evidence>
<keyword evidence="1" id="KW-0031">Aminopeptidase</keyword>
<proteinExistence type="predicted"/>